<proteinExistence type="predicted"/>
<dbReference type="Gene3D" id="3.40.50.300">
    <property type="entry name" value="P-loop containing nucleotide triphosphate hydrolases"/>
    <property type="match status" value="1"/>
</dbReference>
<organism evidence="2 3">
    <name type="scientific">Caldisericum exile (strain DSM 21853 / NBRC 104410 / AZM16c01)</name>
    <dbReference type="NCBI Taxonomy" id="511051"/>
    <lineage>
        <taxon>Bacteria</taxon>
        <taxon>Pseudomonadati</taxon>
        <taxon>Caldisericota/Cryosericota group</taxon>
        <taxon>Caldisericota</taxon>
        <taxon>Caldisericia</taxon>
        <taxon>Caldisericales</taxon>
        <taxon>Caldisericaceae</taxon>
        <taxon>Caldisericum</taxon>
    </lineage>
</organism>
<evidence type="ECO:0000313" key="2">
    <source>
        <dbReference type="EMBL" id="BAL81134.1"/>
    </source>
</evidence>
<gene>
    <name evidence="2" type="ordered locus">CSE_10080</name>
</gene>
<dbReference type="GO" id="GO:0005524">
    <property type="term" value="F:ATP binding"/>
    <property type="evidence" value="ECO:0007669"/>
    <property type="project" value="InterPro"/>
</dbReference>
<name>A0A7U6GEX9_CALEA</name>
<dbReference type="KEGG" id="cex:CSE_10080"/>
<dbReference type="PANTHER" id="PTHR10285">
    <property type="entry name" value="URIDINE KINASE"/>
    <property type="match status" value="1"/>
</dbReference>
<dbReference type="GO" id="GO:0016301">
    <property type="term" value="F:kinase activity"/>
    <property type="evidence" value="ECO:0007669"/>
    <property type="project" value="InterPro"/>
</dbReference>
<keyword evidence="3" id="KW-1185">Reference proteome</keyword>
<dbReference type="OrthoDB" id="9764644at2"/>
<sequence>MGKKIIEIEKAQYPYTCAIVNNQLMGFLDEVEEVRSIELLPVTEGEGRRTYERSIAFLATVALKKISKEHKLTIMHSIGEALYGEIENSSDELVEKLKSQFFELIKNNKPIRKFDLTKETAIRKLEKEGRFEDIQTIEYLAKDVISLYELDDIYLYFAGPLVPFTGMIKVVDIVRVNSGLFFLLPDRKNPNVLNTLPKYERLLEAFNEGKKWANLLDVRTVGELNKSIINGRISNIIKMQESLHEKKISEIAQQIQERKAKVVLIAGPSSSGKTTFAKKLDIHLRVLGFKPYVISTDNYFVEREKTPLNAEGNPDYDSIEATDYKLLQEHINKLIQGEEVDIPKYNFITGKREKGKKVKIDEHGLIIIEGIHALNPILTKDVKEEVKYRIYVSALSQVNIDNINRIPTRDTRLIRRIVRDVHFRGIPAVENLKRWKDVIEAEEKYIFPYQENADVMFNSALIYELPILRNFAEVPLRAIEYKEKEYAEALRLLNFLNHVLPLQSDEVPPTSILREFIGKSSFKY</sequence>
<accession>A0A7U6GEX9</accession>
<dbReference type="EMBL" id="AP012051">
    <property type="protein sequence ID" value="BAL81134.1"/>
    <property type="molecule type" value="Genomic_DNA"/>
</dbReference>
<dbReference type="CDD" id="cd02028">
    <property type="entry name" value="UMPK_like"/>
    <property type="match status" value="1"/>
</dbReference>
<dbReference type="SUPFAM" id="SSF52540">
    <property type="entry name" value="P-loop containing nucleoside triphosphate hydrolases"/>
    <property type="match status" value="1"/>
</dbReference>
<protein>
    <recommendedName>
        <fullName evidence="1">AAA+ ATPase domain-containing protein</fullName>
    </recommendedName>
</protein>
<dbReference type="RefSeq" id="WP_014453536.1">
    <property type="nucleotide sequence ID" value="NC_017096.1"/>
</dbReference>
<dbReference type="SMART" id="SM00382">
    <property type="entry name" value="AAA"/>
    <property type="match status" value="1"/>
</dbReference>
<dbReference type="InterPro" id="IPR027417">
    <property type="entry name" value="P-loop_NTPase"/>
</dbReference>
<dbReference type="PRINTS" id="PR00988">
    <property type="entry name" value="URIDINKINASE"/>
</dbReference>
<dbReference type="Proteomes" id="UP000004793">
    <property type="component" value="Chromosome"/>
</dbReference>
<evidence type="ECO:0000313" key="3">
    <source>
        <dbReference type="Proteomes" id="UP000004793"/>
    </source>
</evidence>
<evidence type="ECO:0000259" key="1">
    <source>
        <dbReference type="SMART" id="SM00382"/>
    </source>
</evidence>
<dbReference type="InterPro" id="IPR006083">
    <property type="entry name" value="PRK/URK"/>
</dbReference>
<dbReference type="SUPFAM" id="SSF55186">
    <property type="entry name" value="ThrRS/AlaRS common domain"/>
    <property type="match status" value="1"/>
</dbReference>
<reference evidence="2 3" key="1">
    <citation type="submission" date="2011-01" db="EMBL/GenBank/DDBJ databases">
        <title>Whole genome sequence of Caldisericum exile AZM16c01.</title>
        <authorList>
            <person name="Narita-Yamada S."/>
            <person name="Kawakoshi A."/>
            <person name="Nakamura S."/>
            <person name="Sasagawa M."/>
            <person name="Fukada J."/>
            <person name="Sekine M."/>
            <person name="Kato Y."/>
            <person name="Fukai R."/>
            <person name="Sasaki K."/>
            <person name="Hanamaki A."/>
            <person name="Narita H."/>
            <person name="Konno Y."/>
            <person name="Mori K."/>
            <person name="Yamazaki S."/>
            <person name="Suzuki K."/>
            <person name="Fujita N."/>
        </authorList>
    </citation>
    <scope>NUCLEOTIDE SEQUENCE [LARGE SCALE GENOMIC DNA]</scope>
    <source>
        <strain evidence="3">DSM 21853 / NBRC 104410 / AZM16c01</strain>
    </source>
</reference>
<dbReference type="Gene3D" id="3.30.980.10">
    <property type="entry name" value="Threonyl-trna Synthetase, Chain A, domain 2"/>
    <property type="match status" value="1"/>
</dbReference>
<feature type="domain" description="AAA+ ATPase" evidence="1">
    <location>
        <begin position="259"/>
        <end position="419"/>
    </location>
</feature>
<dbReference type="InterPro" id="IPR018163">
    <property type="entry name" value="Thr/Ala-tRNA-synth_IIc_edit"/>
</dbReference>
<dbReference type="AlphaFoldDB" id="A0A7U6GEX9"/>
<dbReference type="Pfam" id="PF00485">
    <property type="entry name" value="PRK"/>
    <property type="match status" value="1"/>
</dbReference>
<dbReference type="InterPro" id="IPR003593">
    <property type="entry name" value="AAA+_ATPase"/>
</dbReference>